<comment type="subcellular location">
    <subcellularLocation>
        <location evidence="1">Periplasm</location>
    </subcellularLocation>
</comment>
<dbReference type="GO" id="GO:0030288">
    <property type="term" value="C:outer membrane-bounded periplasmic space"/>
    <property type="evidence" value="ECO:0007669"/>
    <property type="project" value="TreeGrafter"/>
</dbReference>
<evidence type="ECO:0000313" key="7">
    <source>
        <dbReference type="Proteomes" id="UP000198305"/>
    </source>
</evidence>
<dbReference type="Proteomes" id="UP000198305">
    <property type="component" value="Unassembled WGS sequence"/>
</dbReference>
<accession>A0A239AFT4</accession>
<evidence type="ECO:0000256" key="5">
    <source>
        <dbReference type="SAM" id="SignalP"/>
    </source>
</evidence>
<evidence type="ECO:0000256" key="2">
    <source>
        <dbReference type="ARBA" id="ARBA00008441"/>
    </source>
</evidence>
<dbReference type="CDD" id="cd09916">
    <property type="entry name" value="CpxP_like"/>
    <property type="match status" value="1"/>
</dbReference>
<reference evidence="7" key="1">
    <citation type="submission" date="2017-06" db="EMBL/GenBank/DDBJ databases">
        <authorList>
            <person name="Varghese N."/>
            <person name="Submissions S."/>
        </authorList>
    </citation>
    <scope>NUCLEOTIDE SEQUENCE [LARGE SCALE GENOMIC DNA]</scope>
    <source>
        <strain evidence="7">Ca-68</strain>
    </source>
</reference>
<dbReference type="Gene3D" id="1.20.120.1490">
    <property type="match status" value="1"/>
</dbReference>
<dbReference type="PANTHER" id="PTHR38102">
    <property type="entry name" value="PERIPLASMIC CHAPERONE SPY"/>
    <property type="match status" value="1"/>
</dbReference>
<keyword evidence="7" id="KW-1185">Reference proteome</keyword>
<protein>
    <submittedName>
        <fullName evidence="6">Protein refolding chaperone Spy/CpxP family</fullName>
    </submittedName>
</protein>
<proteinExistence type="inferred from homology"/>
<gene>
    <name evidence="6" type="ORF">SAMN05192560_1858</name>
</gene>
<dbReference type="InterPro" id="IPR052211">
    <property type="entry name" value="Cpx_auxiliary_protein"/>
</dbReference>
<organism evidence="6 7">
    <name type="scientific">Methylobacillus rhizosphaerae</name>
    <dbReference type="NCBI Taxonomy" id="551994"/>
    <lineage>
        <taxon>Bacteria</taxon>
        <taxon>Pseudomonadati</taxon>
        <taxon>Pseudomonadota</taxon>
        <taxon>Betaproteobacteria</taxon>
        <taxon>Nitrosomonadales</taxon>
        <taxon>Methylophilaceae</taxon>
        <taxon>Methylobacillus</taxon>
    </lineage>
</organism>
<dbReference type="PANTHER" id="PTHR38102:SF1">
    <property type="entry name" value="PERIPLASMIC CHAPERONE SPY"/>
    <property type="match status" value="1"/>
</dbReference>
<keyword evidence="3 5" id="KW-0732">Signal</keyword>
<dbReference type="GO" id="GO:0051082">
    <property type="term" value="F:unfolded protein binding"/>
    <property type="evidence" value="ECO:0007669"/>
    <property type="project" value="TreeGrafter"/>
</dbReference>
<sequence length="170" mass="19064">MATSRKLWISTALLASSLFAVNAAVSHAGSGDHKDGKCDKDKKHASFNGHKRFADGSFLHHKLRPLNLSEEQQAQVKQIMEKQKPLFAEKRQAAHDGFKALAVASSKDAYDEKSVQQLAEGQAKAQADLLVLRTNTMHQVYQILTPEQKQKWAEFQSRVKPAKSREREKV</sequence>
<evidence type="ECO:0000313" key="6">
    <source>
        <dbReference type="EMBL" id="SNR93868.1"/>
    </source>
</evidence>
<dbReference type="EMBL" id="FZOA01000007">
    <property type="protein sequence ID" value="SNR93868.1"/>
    <property type="molecule type" value="Genomic_DNA"/>
</dbReference>
<evidence type="ECO:0000256" key="1">
    <source>
        <dbReference type="ARBA" id="ARBA00004418"/>
    </source>
</evidence>
<dbReference type="InterPro" id="IPR012899">
    <property type="entry name" value="LTXXQ"/>
</dbReference>
<feature type="chain" id="PRO_5012398899" evidence="5">
    <location>
        <begin position="29"/>
        <end position="170"/>
    </location>
</feature>
<dbReference type="Pfam" id="PF07813">
    <property type="entry name" value="LTXXQ"/>
    <property type="match status" value="1"/>
</dbReference>
<keyword evidence="4" id="KW-0574">Periplasm</keyword>
<name>A0A239AFT4_9PROT</name>
<dbReference type="AlphaFoldDB" id="A0A239AFT4"/>
<dbReference type="OrthoDB" id="8537282at2"/>
<feature type="signal peptide" evidence="5">
    <location>
        <begin position="1"/>
        <end position="28"/>
    </location>
</feature>
<dbReference type="PIRSF" id="PIRSF034445">
    <property type="entry name" value="CpxP_Spy"/>
    <property type="match status" value="1"/>
</dbReference>
<evidence type="ECO:0000256" key="3">
    <source>
        <dbReference type="ARBA" id="ARBA00022729"/>
    </source>
</evidence>
<dbReference type="RefSeq" id="WP_089375937.1">
    <property type="nucleotide sequence ID" value="NZ_FZOA01000007.1"/>
</dbReference>
<evidence type="ECO:0000256" key="4">
    <source>
        <dbReference type="ARBA" id="ARBA00022764"/>
    </source>
</evidence>
<comment type="similarity">
    <text evidence="2">Belongs to the CpxP/Spy family.</text>
</comment>